<name>A0ABD3ATL0_9GENT</name>
<evidence type="ECO:0000313" key="2">
    <source>
        <dbReference type="Proteomes" id="UP001630127"/>
    </source>
</evidence>
<accession>A0ABD3ATL0</accession>
<proteinExistence type="predicted"/>
<protein>
    <submittedName>
        <fullName evidence="1">Uncharacterized protein</fullName>
    </submittedName>
</protein>
<reference evidence="1 2" key="1">
    <citation type="submission" date="2024-11" db="EMBL/GenBank/DDBJ databases">
        <title>A near-complete genome assembly of Cinchona calisaya.</title>
        <authorList>
            <person name="Lian D.C."/>
            <person name="Zhao X.W."/>
            <person name="Wei L."/>
        </authorList>
    </citation>
    <scope>NUCLEOTIDE SEQUENCE [LARGE SCALE GENOMIC DNA]</scope>
    <source>
        <tissue evidence="1">Nenye</tissue>
    </source>
</reference>
<dbReference type="AlphaFoldDB" id="A0ABD3ATL0"/>
<keyword evidence="2" id="KW-1185">Reference proteome</keyword>
<dbReference type="Proteomes" id="UP001630127">
    <property type="component" value="Unassembled WGS sequence"/>
</dbReference>
<gene>
    <name evidence="1" type="ORF">ACH5RR_003003</name>
</gene>
<dbReference type="EMBL" id="JBJUIK010000002">
    <property type="protein sequence ID" value="KAL3534542.1"/>
    <property type="molecule type" value="Genomic_DNA"/>
</dbReference>
<sequence>MRVESCKREKGVLIGPYKRKREGDGRGCLGVEEETEREEVRMRTGMKDCFVILVEICCGNIIAQQFVHGKKCCFKIDHLLISLQQPTYHKFITFGLSPITASTCYSSSTYLVYI</sequence>
<organism evidence="1 2">
    <name type="scientific">Cinchona calisaya</name>
    <dbReference type="NCBI Taxonomy" id="153742"/>
    <lineage>
        <taxon>Eukaryota</taxon>
        <taxon>Viridiplantae</taxon>
        <taxon>Streptophyta</taxon>
        <taxon>Embryophyta</taxon>
        <taxon>Tracheophyta</taxon>
        <taxon>Spermatophyta</taxon>
        <taxon>Magnoliopsida</taxon>
        <taxon>eudicotyledons</taxon>
        <taxon>Gunneridae</taxon>
        <taxon>Pentapetalae</taxon>
        <taxon>asterids</taxon>
        <taxon>lamiids</taxon>
        <taxon>Gentianales</taxon>
        <taxon>Rubiaceae</taxon>
        <taxon>Cinchonoideae</taxon>
        <taxon>Cinchoneae</taxon>
        <taxon>Cinchona</taxon>
    </lineage>
</organism>
<evidence type="ECO:0000313" key="1">
    <source>
        <dbReference type="EMBL" id="KAL3534542.1"/>
    </source>
</evidence>
<comment type="caution">
    <text evidence="1">The sequence shown here is derived from an EMBL/GenBank/DDBJ whole genome shotgun (WGS) entry which is preliminary data.</text>
</comment>